<evidence type="ECO:0000259" key="4">
    <source>
        <dbReference type="PROSITE" id="PS01124"/>
    </source>
</evidence>
<evidence type="ECO:0000313" key="5">
    <source>
        <dbReference type="EMBL" id="OXS78738.1"/>
    </source>
</evidence>
<evidence type="ECO:0000256" key="1">
    <source>
        <dbReference type="ARBA" id="ARBA00023015"/>
    </source>
</evidence>
<dbReference type="InterPro" id="IPR018060">
    <property type="entry name" value="HTH_AraC"/>
</dbReference>
<evidence type="ECO:0000256" key="3">
    <source>
        <dbReference type="ARBA" id="ARBA00023163"/>
    </source>
</evidence>
<dbReference type="InterPro" id="IPR003313">
    <property type="entry name" value="AraC-bd"/>
</dbReference>
<proteinExistence type="predicted"/>
<dbReference type="EMBL" id="FTLX01000003">
    <property type="protein sequence ID" value="SIQ74973.1"/>
    <property type="molecule type" value="Genomic_DNA"/>
</dbReference>
<gene>
    <name evidence="5" type="ORF">B1B05_09140</name>
    <name evidence="6" type="ORF">SAMN05443094_103506</name>
</gene>
<sequence length="276" mass="32885">MIERGVLSHSKMFFHTPSEFAKTSLFYLIYSGTFYCTSDYCIDRNNWNSYLFMHVKKGSITIHYDDREFVATENHFVFLNCYKPHLYQADEQTEFDWFHFSGNASDSYFDTLFQKNGCVYAIEDHYVLTDCLKRILRMTETEAVDEDAASIMIHQILYELKQYKNHGEEVHLKAIRNVTKYIEHHYKEPIMLDDMAKVARLSPYYFSRIFKKQMNCSPYQYLVNYRINNAKKLLHHTNLSVQEITYASGFNSVSHFVSIFKKHTNLTPKKFRDIQF</sequence>
<dbReference type="SMART" id="SM00342">
    <property type="entry name" value="HTH_ARAC"/>
    <property type="match status" value="1"/>
</dbReference>
<dbReference type="RefSeq" id="WP_045849856.1">
    <property type="nucleotide sequence ID" value="NZ_FTLX01000003.1"/>
</dbReference>
<dbReference type="PROSITE" id="PS01124">
    <property type="entry name" value="HTH_ARAC_FAMILY_2"/>
    <property type="match status" value="1"/>
</dbReference>
<dbReference type="Proteomes" id="UP000186385">
    <property type="component" value="Unassembled WGS sequence"/>
</dbReference>
<keyword evidence="3" id="KW-0804">Transcription</keyword>
<evidence type="ECO:0000313" key="6">
    <source>
        <dbReference type="EMBL" id="SIQ74973.1"/>
    </source>
</evidence>
<keyword evidence="1" id="KW-0805">Transcription regulation</keyword>
<dbReference type="PANTHER" id="PTHR43280">
    <property type="entry name" value="ARAC-FAMILY TRANSCRIPTIONAL REGULATOR"/>
    <property type="match status" value="1"/>
</dbReference>
<dbReference type="GO" id="GO:0043565">
    <property type="term" value="F:sequence-specific DNA binding"/>
    <property type="evidence" value="ECO:0007669"/>
    <property type="project" value="InterPro"/>
</dbReference>
<dbReference type="InterPro" id="IPR020449">
    <property type="entry name" value="Tscrpt_reg_AraC-type_HTH"/>
</dbReference>
<evidence type="ECO:0000313" key="8">
    <source>
        <dbReference type="Proteomes" id="UP000215545"/>
    </source>
</evidence>
<dbReference type="InterPro" id="IPR009057">
    <property type="entry name" value="Homeodomain-like_sf"/>
</dbReference>
<reference evidence="6 7" key="1">
    <citation type="submission" date="2017-01" db="EMBL/GenBank/DDBJ databases">
        <authorList>
            <person name="Mah S.A."/>
            <person name="Swanson W.J."/>
            <person name="Moy G.W."/>
            <person name="Vacquier V.D."/>
        </authorList>
    </citation>
    <scope>NUCLEOTIDE SEQUENCE [LARGE SCALE GENOMIC DNA]</scope>
    <source>
        <strain evidence="6 7">NIO-1016</strain>
    </source>
</reference>
<dbReference type="AlphaFoldDB" id="A0A1N6VAQ7"/>
<name>A0A1N6VAQ7_9BACI</name>
<dbReference type="PRINTS" id="PR00032">
    <property type="entry name" value="HTHARAC"/>
</dbReference>
<dbReference type="Proteomes" id="UP000215545">
    <property type="component" value="Unassembled WGS sequence"/>
</dbReference>
<dbReference type="PROSITE" id="PS00041">
    <property type="entry name" value="HTH_ARAC_FAMILY_1"/>
    <property type="match status" value="1"/>
</dbReference>
<dbReference type="PANTHER" id="PTHR43280:SF28">
    <property type="entry name" value="HTH-TYPE TRANSCRIPTIONAL ACTIVATOR RHAS"/>
    <property type="match status" value="1"/>
</dbReference>
<dbReference type="Pfam" id="PF12833">
    <property type="entry name" value="HTH_18"/>
    <property type="match status" value="1"/>
</dbReference>
<keyword evidence="2" id="KW-0238">DNA-binding</keyword>
<dbReference type="STRING" id="1017273.SAMN05443094_103506"/>
<dbReference type="SUPFAM" id="SSF51215">
    <property type="entry name" value="Regulatory protein AraC"/>
    <property type="match status" value="1"/>
</dbReference>
<dbReference type="EMBL" id="MWSK01000003">
    <property type="protein sequence ID" value="OXS78738.1"/>
    <property type="molecule type" value="Genomic_DNA"/>
</dbReference>
<dbReference type="InterPro" id="IPR018062">
    <property type="entry name" value="HTH_AraC-typ_CS"/>
</dbReference>
<dbReference type="OrthoDB" id="9813413at2"/>
<dbReference type="Pfam" id="PF02311">
    <property type="entry name" value="AraC_binding"/>
    <property type="match status" value="1"/>
</dbReference>
<keyword evidence="8" id="KW-1185">Reference proteome</keyword>
<reference evidence="8" key="2">
    <citation type="submission" date="2017-03" db="EMBL/GenBank/DDBJ databases">
        <title>Bacillus sp. V-88(T) DSM27956, whole genome shotgun sequencing project.</title>
        <authorList>
            <person name="Dastager S.G."/>
            <person name="Neurgaonkar P.S."/>
            <person name="Dharne M.S."/>
        </authorList>
    </citation>
    <scope>NUCLEOTIDE SEQUENCE [LARGE SCALE GENOMIC DNA]</scope>
    <source>
        <strain evidence="8">DSM 25145</strain>
    </source>
</reference>
<feature type="domain" description="HTH araC/xylS-type" evidence="4">
    <location>
        <begin position="176"/>
        <end position="274"/>
    </location>
</feature>
<dbReference type="SUPFAM" id="SSF46689">
    <property type="entry name" value="Homeodomain-like"/>
    <property type="match status" value="2"/>
</dbReference>
<dbReference type="GO" id="GO:0003700">
    <property type="term" value="F:DNA-binding transcription factor activity"/>
    <property type="evidence" value="ECO:0007669"/>
    <property type="project" value="InterPro"/>
</dbReference>
<evidence type="ECO:0000256" key="2">
    <source>
        <dbReference type="ARBA" id="ARBA00023125"/>
    </source>
</evidence>
<protein>
    <submittedName>
        <fullName evidence="5">AraC family transcriptional regulator</fullName>
    </submittedName>
    <submittedName>
        <fullName evidence="6">AraC-like ligand binding domain-containing protein</fullName>
    </submittedName>
</protein>
<accession>A0A1N6VAQ7</accession>
<dbReference type="InterPro" id="IPR037923">
    <property type="entry name" value="HTH-like"/>
</dbReference>
<organism evidence="6 7">
    <name type="scientific">Domibacillus enclensis</name>
    <dbReference type="NCBI Taxonomy" id="1017273"/>
    <lineage>
        <taxon>Bacteria</taxon>
        <taxon>Bacillati</taxon>
        <taxon>Bacillota</taxon>
        <taxon>Bacilli</taxon>
        <taxon>Bacillales</taxon>
        <taxon>Bacillaceae</taxon>
        <taxon>Domibacillus</taxon>
    </lineage>
</organism>
<reference evidence="5" key="3">
    <citation type="submission" date="2017-03" db="EMBL/GenBank/DDBJ databases">
        <authorList>
            <person name="Dastager S.G."/>
            <person name="Neurgaonkar P.S."/>
            <person name="Dharne M.S."/>
        </authorList>
    </citation>
    <scope>NUCLEOTIDE SEQUENCE</scope>
    <source>
        <strain evidence="5">DSM 25145</strain>
    </source>
</reference>
<evidence type="ECO:0000313" key="7">
    <source>
        <dbReference type="Proteomes" id="UP000186385"/>
    </source>
</evidence>
<dbReference type="Gene3D" id="1.10.10.60">
    <property type="entry name" value="Homeodomain-like"/>
    <property type="match status" value="2"/>
</dbReference>